<keyword evidence="4" id="KW-0539">Nucleus</keyword>
<dbReference type="OrthoDB" id="9991913at2759"/>
<dbReference type="GO" id="GO:0001221">
    <property type="term" value="F:transcription coregulator binding"/>
    <property type="evidence" value="ECO:0007669"/>
    <property type="project" value="TreeGrafter"/>
</dbReference>
<evidence type="ECO:0000313" key="10">
    <source>
        <dbReference type="Proteomes" id="UP000002282"/>
    </source>
</evidence>
<evidence type="ECO:0000256" key="3">
    <source>
        <dbReference type="ARBA" id="ARBA00023002"/>
    </source>
</evidence>
<dbReference type="PANTHER" id="PTHR46029:SF7">
    <property type="entry name" value="C-TERMINAL-BINDING PROTEIN"/>
    <property type="match status" value="1"/>
</dbReference>
<dbReference type="Pfam" id="PF00389">
    <property type="entry name" value="2-Hacid_dh"/>
    <property type="match status" value="1"/>
</dbReference>
<dbReference type="InterPro" id="IPR043322">
    <property type="entry name" value="CtBP"/>
</dbReference>
<dbReference type="EMBL" id="CM000160">
    <property type="protein sequence ID" value="KRK03566.1"/>
    <property type="molecule type" value="Genomic_DNA"/>
</dbReference>
<keyword evidence="3 5" id="KW-0560">Oxidoreductase</keyword>
<dbReference type="InterPro" id="IPR006140">
    <property type="entry name" value="D-isomer_DH_NAD-bd"/>
</dbReference>
<sequence>MDKNLMMPKRSRIDVKGSFANGPLQARPLVALLDGRDCSIEMPILKDVATVAFCDAQSTSEIHEKVLNEAVGALMWHTIILTKEDLEKFKALRIIVRIGSGTDNIDVKAAGELGIAVCNVPGYGVEEVADTTMCLILNLYRRTYWLANMVREGKKFTGPEQVREAAHGCARIRGDTLGLVGLGRIGSAVALRAKAFGFNVIFYDPYLPDGIDKSLGLTRVYTLQDLLFQSDCVSLHCTLNEHNHHLINEFTIKQMRPGAFLVNTARGGLVDDETLALALKQGRIRAAALDVHENEPYNGALKDAPNLICTPHAAFFSDASATELREMAATEIRRAIVGNIPDVLRNCVNKEYFMRTPPAAAAGGVAAAVYPEGLNGGYYTGALHHRAHSTTPHDGPHSTTNLGSTVGGGPTTVAQAAAAAVAAAAAAAALLPSPVPPHLSPQVGGLPLGIVSSQSPLSAPDPNNHLSSSIKTEVKAESTEAP</sequence>
<dbReference type="CDD" id="cd05299">
    <property type="entry name" value="CtBP_dh"/>
    <property type="match status" value="1"/>
</dbReference>
<proteinExistence type="inferred from homology"/>
<comment type="similarity">
    <text evidence="2 5">Belongs to the D-isomer specific 2-hydroxyacid dehydrogenase family.</text>
</comment>
<name>A0A0R1E480_DROYA</name>
<dbReference type="GO" id="GO:0005634">
    <property type="term" value="C:nucleus"/>
    <property type="evidence" value="ECO:0007669"/>
    <property type="project" value="UniProtKB-SubCell"/>
</dbReference>
<reference evidence="9 10" key="1">
    <citation type="journal article" date="2007" name="Nature">
        <title>Evolution of genes and genomes on the Drosophila phylogeny.</title>
        <authorList>
            <consortium name="Drosophila 12 Genomes Consortium"/>
            <person name="Clark A.G."/>
            <person name="Eisen M.B."/>
            <person name="Smith D.R."/>
            <person name="Bergman C.M."/>
            <person name="Oliver B."/>
            <person name="Markow T.A."/>
            <person name="Kaufman T.C."/>
            <person name="Kellis M."/>
            <person name="Gelbart W."/>
            <person name="Iyer V.N."/>
            <person name="Pollard D.A."/>
            <person name="Sackton T.B."/>
            <person name="Larracuente A.M."/>
            <person name="Singh N.D."/>
            <person name="Abad J.P."/>
            <person name="Abt D.N."/>
            <person name="Adryan B."/>
            <person name="Aguade M."/>
            <person name="Akashi H."/>
            <person name="Anderson W.W."/>
            <person name="Aquadro C.F."/>
            <person name="Ardell D.H."/>
            <person name="Arguello R."/>
            <person name="Artieri C.G."/>
            <person name="Barbash D.A."/>
            <person name="Barker D."/>
            <person name="Barsanti P."/>
            <person name="Batterham P."/>
            <person name="Batzoglou S."/>
            <person name="Begun D."/>
            <person name="Bhutkar A."/>
            <person name="Blanco E."/>
            <person name="Bosak S.A."/>
            <person name="Bradley R.K."/>
            <person name="Brand A.D."/>
            <person name="Brent M.R."/>
            <person name="Brooks A.N."/>
            <person name="Brown R.H."/>
            <person name="Butlin R.K."/>
            <person name="Caggese C."/>
            <person name="Calvi B.R."/>
            <person name="Bernardo de Carvalho A."/>
            <person name="Caspi A."/>
            <person name="Castrezana S."/>
            <person name="Celniker S.E."/>
            <person name="Chang J.L."/>
            <person name="Chapple C."/>
            <person name="Chatterji S."/>
            <person name="Chinwalla A."/>
            <person name="Civetta A."/>
            <person name="Clifton S.W."/>
            <person name="Comeron J.M."/>
            <person name="Costello J.C."/>
            <person name="Coyne J.A."/>
            <person name="Daub J."/>
            <person name="David R.G."/>
            <person name="Delcher A.L."/>
            <person name="Delehaunty K."/>
            <person name="Do C.B."/>
            <person name="Ebling H."/>
            <person name="Edwards K."/>
            <person name="Eickbush T."/>
            <person name="Evans J.D."/>
            <person name="Filipski A."/>
            <person name="Findeiss S."/>
            <person name="Freyhult E."/>
            <person name="Fulton L."/>
            <person name="Fulton R."/>
            <person name="Garcia A.C."/>
            <person name="Gardiner A."/>
            <person name="Garfield D.A."/>
            <person name="Garvin B.E."/>
            <person name="Gibson G."/>
            <person name="Gilbert D."/>
            <person name="Gnerre S."/>
            <person name="Godfrey J."/>
            <person name="Good R."/>
            <person name="Gotea V."/>
            <person name="Gravely B."/>
            <person name="Greenberg A.J."/>
            <person name="Griffiths-Jones S."/>
            <person name="Gross S."/>
            <person name="Guigo R."/>
            <person name="Gustafson E.A."/>
            <person name="Haerty W."/>
            <person name="Hahn M.W."/>
            <person name="Halligan D.L."/>
            <person name="Halpern A.L."/>
            <person name="Halter G.M."/>
            <person name="Han M.V."/>
            <person name="Heger A."/>
            <person name="Hillier L."/>
            <person name="Hinrichs A.S."/>
            <person name="Holmes I."/>
            <person name="Hoskins R.A."/>
            <person name="Hubisz M.J."/>
            <person name="Hultmark D."/>
            <person name="Huntley M.A."/>
            <person name="Jaffe D.B."/>
            <person name="Jagadeeshan S."/>
            <person name="Jeck W.R."/>
            <person name="Johnson J."/>
            <person name="Jones C.D."/>
            <person name="Jordan W.C."/>
            <person name="Karpen G.H."/>
            <person name="Kataoka E."/>
            <person name="Keightley P.D."/>
            <person name="Kheradpour P."/>
            <person name="Kirkness E.F."/>
            <person name="Koerich L.B."/>
            <person name="Kristiansen K."/>
            <person name="Kudrna D."/>
            <person name="Kulathinal R.J."/>
            <person name="Kumar S."/>
            <person name="Kwok R."/>
            <person name="Lander E."/>
            <person name="Langley C.H."/>
            <person name="Lapoint R."/>
            <person name="Lazzaro B.P."/>
            <person name="Lee S.J."/>
            <person name="Levesque L."/>
            <person name="Li R."/>
            <person name="Lin C.F."/>
            <person name="Lin M.F."/>
            <person name="Lindblad-Toh K."/>
            <person name="Llopart A."/>
            <person name="Long M."/>
            <person name="Low L."/>
            <person name="Lozovsky E."/>
            <person name="Lu J."/>
            <person name="Luo M."/>
            <person name="Machado C.A."/>
            <person name="Makalowski W."/>
            <person name="Marzo M."/>
            <person name="Matsuda M."/>
            <person name="Matzkin L."/>
            <person name="McAllister B."/>
            <person name="McBride C.S."/>
            <person name="McKernan B."/>
            <person name="McKernan K."/>
            <person name="Mendez-Lago M."/>
            <person name="Minx P."/>
            <person name="Mollenhauer M.U."/>
            <person name="Montooth K."/>
            <person name="Mount S.M."/>
            <person name="Mu X."/>
            <person name="Myers E."/>
            <person name="Negre B."/>
            <person name="Newfeld S."/>
            <person name="Nielsen R."/>
            <person name="Noor M.A."/>
            <person name="O'Grady P."/>
            <person name="Pachter L."/>
            <person name="Papaceit M."/>
            <person name="Parisi M.J."/>
            <person name="Parisi M."/>
            <person name="Parts L."/>
            <person name="Pedersen J.S."/>
            <person name="Pesole G."/>
            <person name="Phillippy A.M."/>
            <person name="Ponting C.P."/>
            <person name="Pop M."/>
            <person name="Porcelli D."/>
            <person name="Powell J.R."/>
            <person name="Prohaska S."/>
            <person name="Pruitt K."/>
            <person name="Puig M."/>
            <person name="Quesneville H."/>
            <person name="Ram K.R."/>
            <person name="Rand D."/>
            <person name="Rasmussen M.D."/>
            <person name="Reed L.K."/>
            <person name="Reenan R."/>
            <person name="Reily A."/>
            <person name="Remington K.A."/>
            <person name="Rieger T.T."/>
            <person name="Ritchie M.G."/>
            <person name="Robin C."/>
            <person name="Rogers Y.H."/>
            <person name="Rohde C."/>
            <person name="Rozas J."/>
            <person name="Rubenfield M.J."/>
            <person name="Ruiz A."/>
            <person name="Russo S."/>
            <person name="Salzberg S.L."/>
            <person name="Sanchez-Gracia A."/>
            <person name="Saranga D.J."/>
            <person name="Sato H."/>
            <person name="Schaeffer S.W."/>
            <person name="Schatz M.C."/>
            <person name="Schlenke T."/>
            <person name="Schwartz R."/>
            <person name="Segarra C."/>
            <person name="Singh R.S."/>
            <person name="Sirot L."/>
            <person name="Sirota M."/>
            <person name="Sisneros N.B."/>
            <person name="Smith C.D."/>
            <person name="Smith T.F."/>
            <person name="Spieth J."/>
            <person name="Stage D.E."/>
            <person name="Stark A."/>
            <person name="Stephan W."/>
            <person name="Strausberg R.L."/>
            <person name="Strempel S."/>
            <person name="Sturgill D."/>
            <person name="Sutton G."/>
            <person name="Sutton G.G."/>
            <person name="Tao W."/>
            <person name="Teichmann S."/>
            <person name="Tobari Y.N."/>
            <person name="Tomimura Y."/>
            <person name="Tsolas J.M."/>
            <person name="Valente V.L."/>
            <person name="Venter E."/>
            <person name="Venter J.C."/>
            <person name="Vicario S."/>
            <person name="Vieira F.G."/>
            <person name="Vilella A.J."/>
            <person name="Villasante A."/>
            <person name="Walenz B."/>
            <person name="Wang J."/>
            <person name="Wasserman M."/>
            <person name="Watts T."/>
            <person name="Wilson D."/>
            <person name="Wilson R.K."/>
            <person name="Wing R.A."/>
            <person name="Wolfner M.F."/>
            <person name="Wong A."/>
            <person name="Wong G.K."/>
            <person name="Wu C.I."/>
            <person name="Wu G."/>
            <person name="Yamamoto D."/>
            <person name="Yang H.P."/>
            <person name="Yang S.P."/>
            <person name="Yorke J.A."/>
            <person name="Yoshida K."/>
            <person name="Zdobnov E."/>
            <person name="Zhang P."/>
            <person name="Zhang Y."/>
            <person name="Zimin A.V."/>
            <person name="Baldwin J."/>
            <person name="Abdouelleil A."/>
            <person name="Abdulkadir J."/>
            <person name="Abebe A."/>
            <person name="Abera B."/>
            <person name="Abreu J."/>
            <person name="Acer S.C."/>
            <person name="Aftuck L."/>
            <person name="Alexander A."/>
            <person name="An P."/>
            <person name="Anderson E."/>
            <person name="Anderson S."/>
            <person name="Arachi H."/>
            <person name="Azer M."/>
            <person name="Bachantsang P."/>
            <person name="Barry A."/>
            <person name="Bayul T."/>
            <person name="Berlin A."/>
            <person name="Bessette D."/>
            <person name="Bloom T."/>
            <person name="Blye J."/>
            <person name="Boguslavskiy L."/>
            <person name="Bonnet C."/>
            <person name="Boukhgalter B."/>
            <person name="Bourzgui I."/>
            <person name="Brown A."/>
            <person name="Cahill P."/>
            <person name="Channer S."/>
            <person name="Cheshatsang Y."/>
            <person name="Chuda L."/>
            <person name="Citroen M."/>
            <person name="Collymore A."/>
            <person name="Cooke P."/>
            <person name="Costello M."/>
            <person name="D'Aco K."/>
            <person name="Daza R."/>
            <person name="De Haan G."/>
            <person name="DeGray S."/>
            <person name="DeMaso C."/>
            <person name="Dhargay N."/>
            <person name="Dooley K."/>
            <person name="Dooley E."/>
            <person name="Doricent M."/>
            <person name="Dorje P."/>
            <person name="Dorjee K."/>
            <person name="Dupes A."/>
            <person name="Elong R."/>
            <person name="Falk J."/>
            <person name="Farina A."/>
            <person name="Faro S."/>
            <person name="Ferguson D."/>
            <person name="Fisher S."/>
            <person name="Foley C.D."/>
            <person name="Franke A."/>
            <person name="Friedrich D."/>
            <person name="Gadbois L."/>
            <person name="Gearin G."/>
            <person name="Gearin C.R."/>
            <person name="Giannoukos G."/>
            <person name="Goode T."/>
            <person name="Graham J."/>
            <person name="Grandbois E."/>
            <person name="Grewal S."/>
            <person name="Gyaltsen K."/>
            <person name="Hafez N."/>
            <person name="Hagos B."/>
            <person name="Hall J."/>
            <person name="Henson C."/>
            <person name="Hollinger A."/>
            <person name="Honan T."/>
            <person name="Huard M.D."/>
            <person name="Hughes L."/>
            <person name="Hurhula B."/>
            <person name="Husby M.E."/>
            <person name="Kamat A."/>
            <person name="Kanga B."/>
            <person name="Kashin S."/>
            <person name="Khazanovich D."/>
            <person name="Kisner P."/>
            <person name="Lance K."/>
            <person name="Lara M."/>
            <person name="Lee W."/>
            <person name="Lennon N."/>
            <person name="Letendre F."/>
            <person name="LeVine R."/>
            <person name="Lipovsky A."/>
            <person name="Liu X."/>
            <person name="Liu J."/>
            <person name="Liu S."/>
            <person name="Lokyitsang T."/>
            <person name="Lokyitsang Y."/>
            <person name="Lubonja R."/>
            <person name="Lui A."/>
            <person name="MacDonald P."/>
            <person name="Magnisalis V."/>
            <person name="Maru K."/>
            <person name="Matthews C."/>
            <person name="McCusker W."/>
            <person name="McDonough S."/>
            <person name="Mehta T."/>
            <person name="Meldrim J."/>
            <person name="Meneus L."/>
            <person name="Mihai O."/>
            <person name="Mihalev A."/>
            <person name="Mihova T."/>
            <person name="Mittelman R."/>
            <person name="Mlenga V."/>
            <person name="Montmayeur A."/>
            <person name="Mulrain L."/>
            <person name="Navidi A."/>
            <person name="Naylor J."/>
            <person name="Negash T."/>
            <person name="Nguyen T."/>
            <person name="Nguyen N."/>
            <person name="Nicol R."/>
            <person name="Norbu C."/>
            <person name="Norbu N."/>
            <person name="Novod N."/>
            <person name="O'Neill B."/>
            <person name="Osman S."/>
            <person name="Markiewicz E."/>
            <person name="Oyono O.L."/>
            <person name="Patti C."/>
            <person name="Phunkhang P."/>
            <person name="Pierre F."/>
            <person name="Priest M."/>
            <person name="Raghuraman S."/>
            <person name="Rege F."/>
            <person name="Reyes R."/>
            <person name="Rise C."/>
            <person name="Rogov P."/>
            <person name="Ross K."/>
            <person name="Ryan E."/>
            <person name="Settipalli S."/>
            <person name="Shea T."/>
            <person name="Sherpa N."/>
            <person name="Shi L."/>
            <person name="Shih D."/>
            <person name="Sparrow T."/>
            <person name="Spaulding J."/>
            <person name="Stalker J."/>
            <person name="Stange-Thomann N."/>
            <person name="Stavropoulos S."/>
            <person name="Stone C."/>
            <person name="Strader C."/>
            <person name="Tesfaye S."/>
            <person name="Thomson T."/>
            <person name="Thoulutsang Y."/>
            <person name="Thoulutsang D."/>
            <person name="Topham K."/>
            <person name="Topping I."/>
            <person name="Tsamla T."/>
            <person name="Vassiliev H."/>
            <person name="Vo A."/>
            <person name="Wangchuk T."/>
            <person name="Wangdi T."/>
            <person name="Weiand M."/>
            <person name="Wilkinson J."/>
            <person name="Wilson A."/>
            <person name="Yadav S."/>
            <person name="Young G."/>
            <person name="Yu Q."/>
            <person name="Zembek L."/>
            <person name="Zhong D."/>
            <person name="Zimmer A."/>
            <person name="Zwirko Z."/>
            <person name="Jaffe D.B."/>
            <person name="Alvarez P."/>
            <person name="Brockman W."/>
            <person name="Butler J."/>
            <person name="Chin C."/>
            <person name="Gnerre S."/>
            <person name="Grabherr M."/>
            <person name="Kleber M."/>
            <person name="Mauceli E."/>
            <person name="MacCallum I."/>
        </authorList>
    </citation>
    <scope>NUCLEOTIDE SEQUENCE [LARGE SCALE GENOMIC DNA]</scope>
    <source>
        <strain evidence="10">Tai18E2 / Tucson 14021-0261.01</strain>
    </source>
</reference>
<dbReference type="GO" id="GO:0003713">
    <property type="term" value="F:transcription coactivator activity"/>
    <property type="evidence" value="ECO:0007669"/>
    <property type="project" value="TreeGrafter"/>
</dbReference>
<evidence type="ECO:0000256" key="6">
    <source>
        <dbReference type="SAM" id="MobiDB-lite"/>
    </source>
</evidence>
<evidence type="ECO:0000256" key="1">
    <source>
        <dbReference type="ARBA" id="ARBA00004123"/>
    </source>
</evidence>
<evidence type="ECO:0000259" key="8">
    <source>
        <dbReference type="Pfam" id="PF02826"/>
    </source>
</evidence>
<dbReference type="GO" id="GO:0051287">
    <property type="term" value="F:NAD binding"/>
    <property type="evidence" value="ECO:0007669"/>
    <property type="project" value="InterPro"/>
</dbReference>
<dbReference type="InterPro" id="IPR036291">
    <property type="entry name" value="NAD(P)-bd_dom_sf"/>
</dbReference>
<dbReference type="InterPro" id="IPR029753">
    <property type="entry name" value="D-isomer_DH_CS"/>
</dbReference>
<dbReference type="SMR" id="A0A0R1E480"/>
<evidence type="ECO:0000259" key="7">
    <source>
        <dbReference type="Pfam" id="PF00389"/>
    </source>
</evidence>
<organism evidence="9 10">
    <name type="scientific">Drosophila yakuba</name>
    <name type="common">Fruit fly</name>
    <dbReference type="NCBI Taxonomy" id="7245"/>
    <lineage>
        <taxon>Eukaryota</taxon>
        <taxon>Metazoa</taxon>
        <taxon>Ecdysozoa</taxon>
        <taxon>Arthropoda</taxon>
        <taxon>Hexapoda</taxon>
        <taxon>Insecta</taxon>
        <taxon>Pterygota</taxon>
        <taxon>Neoptera</taxon>
        <taxon>Endopterygota</taxon>
        <taxon>Diptera</taxon>
        <taxon>Brachycera</taxon>
        <taxon>Muscomorpha</taxon>
        <taxon>Ephydroidea</taxon>
        <taxon>Drosophilidae</taxon>
        <taxon>Drosophila</taxon>
        <taxon>Sophophora</taxon>
    </lineage>
</organism>
<dbReference type="PANTHER" id="PTHR46029">
    <property type="entry name" value="C-TERMINAL-BINDING PROTEIN"/>
    <property type="match status" value="1"/>
</dbReference>
<dbReference type="InterPro" id="IPR051638">
    <property type="entry name" value="CTBP_dehydrogenase"/>
</dbReference>
<dbReference type="GO" id="GO:0016616">
    <property type="term" value="F:oxidoreductase activity, acting on the CH-OH group of donors, NAD or NADP as acceptor"/>
    <property type="evidence" value="ECO:0007669"/>
    <property type="project" value="InterPro"/>
</dbReference>
<dbReference type="SUPFAM" id="SSF51735">
    <property type="entry name" value="NAD(P)-binding Rossmann-fold domains"/>
    <property type="match status" value="1"/>
</dbReference>
<comment type="subcellular location">
    <subcellularLocation>
        <location evidence="1">Nucleus</location>
    </subcellularLocation>
</comment>
<dbReference type="GO" id="GO:0140297">
    <property type="term" value="F:DNA-binding transcription factor binding"/>
    <property type="evidence" value="ECO:0007669"/>
    <property type="project" value="TreeGrafter"/>
</dbReference>
<evidence type="ECO:0000313" key="9">
    <source>
        <dbReference type="EMBL" id="KRK03566.1"/>
    </source>
</evidence>
<dbReference type="InterPro" id="IPR006139">
    <property type="entry name" value="D-isomer_2_OHA_DH_cat_dom"/>
</dbReference>
<dbReference type="AlphaFoldDB" id="A0A0R1E480"/>
<dbReference type="SUPFAM" id="SSF52283">
    <property type="entry name" value="Formate/glycerate dehydrogenase catalytic domain-like"/>
    <property type="match status" value="2"/>
</dbReference>
<dbReference type="FunFam" id="3.40.50.720:FF:000012">
    <property type="entry name" value="C-terminal-binding protein 2 isoform 1"/>
    <property type="match status" value="1"/>
</dbReference>
<feature type="domain" description="D-isomer specific 2-hydroxyacid dehydrogenase NAD-binding" evidence="8">
    <location>
        <begin position="134"/>
        <end position="314"/>
    </location>
</feature>
<gene>
    <name evidence="9" type="primary">Dyak\GE26234</name>
    <name evidence="9" type="synonym">dyak_GLEANR_9794</name>
    <name evidence="9" type="synonym">GE26234</name>
    <name evidence="9" type="ORF">Dyak_GE26234</name>
</gene>
<reference evidence="9 10" key="2">
    <citation type="journal article" date="2007" name="PLoS Biol.">
        <title>Principles of genome evolution in the Drosophila melanogaster species group.</title>
        <authorList>
            <person name="Ranz J.M."/>
            <person name="Maurin D."/>
            <person name="Chan Y.S."/>
            <person name="von Grotthuss M."/>
            <person name="Hillier L.W."/>
            <person name="Roote J."/>
            <person name="Ashburner M."/>
            <person name="Bergman C.M."/>
        </authorList>
    </citation>
    <scope>NUCLEOTIDE SEQUENCE [LARGE SCALE GENOMIC DNA]</scope>
    <source>
        <strain evidence="10">Tai18E2 / Tucson 14021-0261.01</strain>
    </source>
</reference>
<evidence type="ECO:0000256" key="4">
    <source>
        <dbReference type="ARBA" id="ARBA00023242"/>
    </source>
</evidence>
<evidence type="ECO:0000256" key="2">
    <source>
        <dbReference type="ARBA" id="ARBA00005854"/>
    </source>
</evidence>
<feature type="compositionally biased region" description="Basic and acidic residues" evidence="6">
    <location>
        <begin position="472"/>
        <end position="482"/>
    </location>
</feature>
<accession>A0A0R1E480</accession>
<dbReference type="Pfam" id="PF02826">
    <property type="entry name" value="2-Hacid_dh_C"/>
    <property type="match status" value="1"/>
</dbReference>
<protein>
    <submittedName>
        <fullName evidence="9">Uncharacterized protein, isoform E</fullName>
        <ecNumber evidence="9">1.1.1.-</ecNumber>
    </submittedName>
</protein>
<dbReference type="GO" id="GO:0006357">
    <property type="term" value="P:regulation of transcription by RNA polymerase II"/>
    <property type="evidence" value="ECO:0007669"/>
    <property type="project" value="TreeGrafter"/>
</dbReference>
<evidence type="ECO:0000256" key="5">
    <source>
        <dbReference type="RuleBase" id="RU003719"/>
    </source>
</evidence>
<dbReference type="Proteomes" id="UP000002282">
    <property type="component" value="Chromosome 3R"/>
</dbReference>
<feature type="domain" description="D-isomer specific 2-hydroxyacid dehydrogenase catalytic" evidence="7">
    <location>
        <begin position="38"/>
        <end position="349"/>
    </location>
</feature>
<dbReference type="EC" id="1.1.1.-" evidence="9"/>
<keyword evidence="10" id="KW-1185">Reference proteome</keyword>
<dbReference type="Gene3D" id="3.40.50.720">
    <property type="entry name" value="NAD(P)-binding Rossmann-like Domain"/>
    <property type="match status" value="2"/>
</dbReference>
<dbReference type="PROSITE" id="PS00671">
    <property type="entry name" value="D_2_HYDROXYACID_DH_3"/>
    <property type="match status" value="1"/>
</dbReference>
<dbReference type="GO" id="GO:0003714">
    <property type="term" value="F:transcription corepressor activity"/>
    <property type="evidence" value="ECO:0007669"/>
    <property type="project" value="InterPro"/>
</dbReference>
<feature type="region of interest" description="Disordered" evidence="6">
    <location>
        <begin position="453"/>
        <end position="482"/>
    </location>
</feature>